<gene>
    <name evidence="2" type="ORF">SAMD00023353_7400060</name>
</gene>
<dbReference type="OrthoDB" id="5840532at2759"/>
<evidence type="ECO:0000313" key="3">
    <source>
        <dbReference type="Proteomes" id="UP000054516"/>
    </source>
</evidence>
<evidence type="ECO:0000313" key="2">
    <source>
        <dbReference type="EMBL" id="GAP91711.1"/>
    </source>
</evidence>
<dbReference type="STRING" id="77044.A0A1W2TT46"/>
<dbReference type="EMBL" id="DF977519">
    <property type="protein sequence ID" value="GAP91711.1"/>
    <property type="molecule type" value="Genomic_DNA"/>
</dbReference>
<dbReference type="PANTHER" id="PTHR36156">
    <property type="entry name" value="SLR2101 PROTEIN"/>
    <property type="match status" value="1"/>
</dbReference>
<dbReference type="OMA" id="TGISHFN"/>
<dbReference type="Proteomes" id="UP000054516">
    <property type="component" value="Unassembled WGS sequence"/>
</dbReference>
<dbReference type="Pfam" id="PF07883">
    <property type="entry name" value="Cupin_2"/>
    <property type="match status" value="1"/>
</dbReference>
<reference evidence="2" key="1">
    <citation type="submission" date="2016-03" db="EMBL/GenBank/DDBJ databases">
        <title>Draft genome sequence of Rosellinia necatrix.</title>
        <authorList>
            <person name="Kanematsu S."/>
        </authorList>
    </citation>
    <scope>NUCLEOTIDE SEQUENCE [LARGE SCALE GENOMIC DNA]</scope>
    <source>
        <strain evidence="2">W97</strain>
    </source>
</reference>
<proteinExistence type="predicted"/>
<protein>
    <submittedName>
        <fullName evidence="2">Putative cupin domain protein</fullName>
    </submittedName>
</protein>
<dbReference type="PANTHER" id="PTHR36156:SF3">
    <property type="entry name" value="CUPIN 2 CONSERVED BARREL DOMAIN-CONTAINING PROTEIN"/>
    <property type="match status" value="1"/>
</dbReference>
<dbReference type="Gene3D" id="2.60.120.10">
    <property type="entry name" value="Jelly Rolls"/>
    <property type="match status" value="1"/>
</dbReference>
<dbReference type="InterPro" id="IPR013096">
    <property type="entry name" value="Cupin_2"/>
</dbReference>
<dbReference type="SUPFAM" id="SSF51182">
    <property type="entry name" value="RmlC-like cupins"/>
    <property type="match status" value="1"/>
</dbReference>
<organism evidence="2">
    <name type="scientific">Rosellinia necatrix</name>
    <name type="common">White root-rot fungus</name>
    <dbReference type="NCBI Taxonomy" id="77044"/>
    <lineage>
        <taxon>Eukaryota</taxon>
        <taxon>Fungi</taxon>
        <taxon>Dikarya</taxon>
        <taxon>Ascomycota</taxon>
        <taxon>Pezizomycotina</taxon>
        <taxon>Sordariomycetes</taxon>
        <taxon>Xylariomycetidae</taxon>
        <taxon>Xylariales</taxon>
        <taxon>Xylariaceae</taxon>
        <taxon>Rosellinia</taxon>
    </lineage>
</organism>
<dbReference type="InterPro" id="IPR011051">
    <property type="entry name" value="RmlC_Cupin_sf"/>
</dbReference>
<dbReference type="InterPro" id="IPR047142">
    <property type="entry name" value="OryJ/VirC-like"/>
</dbReference>
<name>A0A1W2TT46_ROSNE</name>
<keyword evidence="3" id="KW-1185">Reference proteome</keyword>
<accession>A0A1W2TT46</accession>
<dbReference type="InterPro" id="IPR014710">
    <property type="entry name" value="RmlC-like_jellyroll"/>
</dbReference>
<evidence type="ECO:0000259" key="1">
    <source>
        <dbReference type="Pfam" id="PF07883"/>
    </source>
</evidence>
<dbReference type="AlphaFoldDB" id="A0A1W2TT46"/>
<sequence>MATEQGDTSSPTNVPALPNPARVITTTNLDTSIASFDKTFEESLAVTQNLGGTLLRLAYVSGQAPEALNEGNLSAYGGYLEKPPPLFTPGGGATVWYIDIPPGAGSPLHRTISLDFVTIIDGELQLMLDSGETRLMKPGDIIIQRGTMHRWTNLSTDRWARMVGILSESEPIVLNDGQKLGTAGLD</sequence>
<dbReference type="CDD" id="cd02231">
    <property type="entry name" value="cupin_BLL6423-like"/>
    <property type="match status" value="1"/>
</dbReference>
<feature type="domain" description="Cupin type-2" evidence="1">
    <location>
        <begin position="97"/>
        <end position="157"/>
    </location>
</feature>